<feature type="compositionally biased region" description="Basic and acidic residues" evidence="1">
    <location>
        <begin position="85"/>
        <end position="99"/>
    </location>
</feature>
<evidence type="ECO:0000256" key="2">
    <source>
        <dbReference type="SAM" id="Phobius"/>
    </source>
</evidence>
<feature type="compositionally biased region" description="Basic and acidic residues" evidence="1">
    <location>
        <begin position="110"/>
        <end position="125"/>
    </location>
</feature>
<keyword evidence="2" id="KW-1133">Transmembrane helix</keyword>
<proteinExistence type="predicted"/>
<dbReference type="AlphaFoldDB" id="A0A1N6EWG5"/>
<dbReference type="Proteomes" id="UP000185207">
    <property type="component" value="Unassembled WGS sequence"/>
</dbReference>
<name>A0A1N6EWG5_9FLAO</name>
<dbReference type="EMBL" id="FSRK01000001">
    <property type="protein sequence ID" value="SIN87291.1"/>
    <property type="molecule type" value="Genomic_DNA"/>
</dbReference>
<dbReference type="RefSeq" id="WP_074233663.1">
    <property type="nucleotide sequence ID" value="NZ_FSRK01000001.1"/>
</dbReference>
<protein>
    <submittedName>
        <fullName evidence="3">Uncharacterized protein</fullName>
    </submittedName>
</protein>
<dbReference type="OrthoDB" id="852536at2"/>
<keyword evidence="2" id="KW-0812">Transmembrane</keyword>
<sequence length="182" mass="21496">MIKIITSIIAIYLLYYAGNIVYDLFLKKDSSRKADETEEYSLTEFSEENKNEVHRIEIDDVENINTPNSFNKKELFPANEEEQQDESRDLDHIRKKYESEQDIDDLYNVPEKHERPNDKEQKETVSLDSQPENIIQEQEKKEIPSPNLDALHKQFKDFLNLAETNVQVILNQDGHKVYQSMM</sequence>
<evidence type="ECO:0000256" key="1">
    <source>
        <dbReference type="SAM" id="MobiDB-lite"/>
    </source>
</evidence>
<keyword evidence="4" id="KW-1185">Reference proteome</keyword>
<gene>
    <name evidence="3" type="ORF">SAMN05444409_0893</name>
</gene>
<feature type="transmembrane region" description="Helical" evidence="2">
    <location>
        <begin position="6"/>
        <end position="25"/>
    </location>
</feature>
<organism evidence="3 4">
    <name type="scientific">Epilithonimonas zeae</name>
    <dbReference type="NCBI Taxonomy" id="1416779"/>
    <lineage>
        <taxon>Bacteria</taxon>
        <taxon>Pseudomonadati</taxon>
        <taxon>Bacteroidota</taxon>
        <taxon>Flavobacteriia</taxon>
        <taxon>Flavobacteriales</taxon>
        <taxon>Weeksellaceae</taxon>
        <taxon>Chryseobacterium group</taxon>
        <taxon>Epilithonimonas</taxon>
    </lineage>
</organism>
<evidence type="ECO:0000313" key="4">
    <source>
        <dbReference type="Proteomes" id="UP000185207"/>
    </source>
</evidence>
<keyword evidence="2" id="KW-0472">Membrane</keyword>
<evidence type="ECO:0000313" key="3">
    <source>
        <dbReference type="EMBL" id="SIN87291.1"/>
    </source>
</evidence>
<accession>A0A1N6EWG5</accession>
<feature type="region of interest" description="Disordered" evidence="1">
    <location>
        <begin position="58"/>
        <end position="133"/>
    </location>
</feature>
<reference evidence="4" key="1">
    <citation type="submission" date="2016-11" db="EMBL/GenBank/DDBJ databases">
        <authorList>
            <person name="Varghese N."/>
            <person name="Submissions S."/>
        </authorList>
    </citation>
    <scope>NUCLEOTIDE SEQUENCE [LARGE SCALE GENOMIC DNA]</scope>
    <source>
        <strain evidence="4">DSM 27623</strain>
    </source>
</reference>
<dbReference type="STRING" id="1416779.SAMN05444409_0893"/>